<reference evidence="1" key="3">
    <citation type="submission" date="2025-09" db="UniProtKB">
        <authorList>
            <consortium name="Ensembl"/>
        </authorList>
    </citation>
    <scope>IDENTIFICATION</scope>
</reference>
<reference evidence="1" key="1">
    <citation type="submission" date="2021-04" db="EMBL/GenBank/DDBJ databases">
        <authorList>
            <consortium name="Wellcome Sanger Institute Data Sharing"/>
        </authorList>
    </citation>
    <scope>NUCLEOTIDE SEQUENCE [LARGE SCALE GENOMIC DNA]</scope>
</reference>
<sequence>ALYDKSYSCMTLYTCQHVSDKYYNVITALDMNAMMSNLCTLKNLGKFEIYHGDVPIPLIEVLNQLYFHHICDGNKLQLQ</sequence>
<organism evidence="1 2">
    <name type="scientific">Sparus aurata</name>
    <name type="common">Gilthead sea bream</name>
    <dbReference type="NCBI Taxonomy" id="8175"/>
    <lineage>
        <taxon>Eukaryota</taxon>
        <taxon>Metazoa</taxon>
        <taxon>Chordata</taxon>
        <taxon>Craniata</taxon>
        <taxon>Vertebrata</taxon>
        <taxon>Euteleostomi</taxon>
        <taxon>Actinopterygii</taxon>
        <taxon>Neopterygii</taxon>
        <taxon>Teleostei</taxon>
        <taxon>Neoteleostei</taxon>
        <taxon>Acanthomorphata</taxon>
        <taxon>Eupercaria</taxon>
        <taxon>Spariformes</taxon>
        <taxon>Sparidae</taxon>
        <taxon>Sparus</taxon>
    </lineage>
</organism>
<evidence type="ECO:0000313" key="1">
    <source>
        <dbReference type="Ensembl" id="ENSSAUP00010063588.1"/>
    </source>
</evidence>
<dbReference type="InParanoid" id="A0A671YLA2"/>
<name>A0A671YLA2_SPAAU</name>
<reference evidence="1" key="2">
    <citation type="submission" date="2025-08" db="UniProtKB">
        <authorList>
            <consortium name="Ensembl"/>
        </authorList>
    </citation>
    <scope>IDENTIFICATION</scope>
</reference>
<accession>A0A671YLA2</accession>
<protein>
    <submittedName>
        <fullName evidence="1">Uncharacterized protein</fullName>
    </submittedName>
</protein>
<dbReference type="AlphaFoldDB" id="A0A671YLA2"/>
<keyword evidence="2" id="KW-1185">Reference proteome</keyword>
<dbReference type="Proteomes" id="UP000472265">
    <property type="component" value="Chromosome 13"/>
</dbReference>
<proteinExistence type="predicted"/>
<evidence type="ECO:0000313" key="2">
    <source>
        <dbReference type="Proteomes" id="UP000472265"/>
    </source>
</evidence>
<dbReference type="Ensembl" id="ENSSAUT00010066638.1">
    <property type="protein sequence ID" value="ENSSAUP00010063588.1"/>
    <property type="gene ID" value="ENSSAUG00010025583.1"/>
</dbReference>